<dbReference type="Proteomes" id="UP000664882">
    <property type="component" value="Unassembled WGS sequence"/>
</dbReference>
<dbReference type="PANTHER" id="PTHR37526">
    <property type="entry name" value="PROTEIN TUSB"/>
    <property type="match status" value="1"/>
</dbReference>
<dbReference type="PANTHER" id="PTHR37526:SF1">
    <property type="entry name" value="PROTEIN TUSB"/>
    <property type="match status" value="1"/>
</dbReference>
<proteinExistence type="predicted"/>
<comment type="caution">
    <text evidence="1">The sequence shown here is derived from an EMBL/GenBank/DDBJ whole genome shotgun (WGS) entry which is preliminary data.</text>
</comment>
<dbReference type="Pfam" id="PF04077">
    <property type="entry name" value="DsrH"/>
    <property type="match status" value="1"/>
</dbReference>
<organism evidence="1 2">
    <name type="scientific">Oceanisphaera pacifica</name>
    <dbReference type="NCBI Taxonomy" id="2818389"/>
    <lineage>
        <taxon>Bacteria</taxon>
        <taxon>Pseudomonadati</taxon>
        <taxon>Pseudomonadota</taxon>
        <taxon>Gammaproteobacteria</taxon>
        <taxon>Aeromonadales</taxon>
        <taxon>Aeromonadaceae</taxon>
        <taxon>Oceanisphaera</taxon>
    </lineage>
</organism>
<dbReference type="InterPro" id="IPR027396">
    <property type="entry name" value="DsrEFH-like"/>
</dbReference>
<evidence type="ECO:0000313" key="1">
    <source>
        <dbReference type="EMBL" id="MBO1518283.1"/>
    </source>
</evidence>
<sequence>MLHTIKYSPFSHQTLNLALSQLQPEDSLLLWQDGVIAASVTGALPWQAPLQALASQGRLYVMQEDLAARGLSHKLGELISMADWVTLVAEWGSPQAW</sequence>
<evidence type="ECO:0000313" key="2">
    <source>
        <dbReference type="Proteomes" id="UP000664882"/>
    </source>
</evidence>
<keyword evidence="2" id="KW-1185">Reference proteome</keyword>
<dbReference type="RefSeq" id="WP_208003862.1">
    <property type="nucleotide sequence ID" value="NZ_JAGDFX010000001.1"/>
</dbReference>
<protein>
    <submittedName>
        <fullName evidence="1">Sulfurtransferase complex subunit TusB</fullName>
    </submittedName>
</protein>
<accession>A0ABS3ND33</accession>
<dbReference type="EMBL" id="JAGDFX010000001">
    <property type="protein sequence ID" value="MBO1518283.1"/>
    <property type="molecule type" value="Genomic_DNA"/>
</dbReference>
<gene>
    <name evidence="1" type="primary">tusB</name>
    <name evidence="1" type="ORF">J3U76_01320</name>
</gene>
<dbReference type="InterPro" id="IPR007215">
    <property type="entry name" value="Sulphur_relay_TusB/DsrH"/>
</dbReference>
<dbReference type="SUPFAM" id="SSF75169">
    <property type="entry name" value="DsrEFH-like"/>
    <property type="match status" value="1"/>
</dbReference>
<dbReference type="NCBIfam" id="TIGR03011">
    <property type="entry name" value="sulf_tusB_dsrH"/>
    <property type="match status" value="1"/>
</dbReference>
<dbReference type="Gene3D" id="3.40.1260.10">
    <property type="entry name" value="DsrEFH-like"/>
    <property type="match status" value="1"/>
</dbReference>
<reference evidence="1 2" key="1">
    <citation type="submission" date="2021-03" db="EMBL/GenBank/DDBJ databases">
        <title>Oceanisphaera sp. nov., isolated from the intestine.</title>
        <authorList>
            <person name="Zhao L.-H."/>
            <person name="Shi L.-F."/>
        </authorList>
    </citation>
    <scope>NUCLEOTIDE SEQUENCE [LARGE SCALE GENOMIC DNA]</scope>
    <source>
        <strain evidence="1 2">DM8</strain>
    </source>
</reference>
<name>A0ABS3ND33_9GAMM</name>